<comment type="caution">
    <text evidence="5">The sequence shown here is derived from an EMBL/GenBank/DDBJ whole genome shotgun (WGS) entry which is preliminary data.</text>
</comment>
<dbReference type="PANTHER" id="PTHR10543">
    <property type="entry name" value="BETA-CAROTENE DIOXYGENASE"/>
    <property type="match status" value="1"/>
</dbReference>
<keyword evidence="3 4" id="KW-0408">Iron</keyword>
<proteinExistence type="inferred from homology"/>
<evidence type="ECO:0000256" key="4">
    <source>
        <dbReference type="PIRSR" id="PIRSR604294-1"/>
    </source>
</evidence>
<dbReference type="Proteomes" id="UP000249354">
    <property type="component" value="Unassembled WGS sequence"/>
</dbReference>
<dbReference type="GO" id="GO:0016121">
    <property type="term" value="P:carotene catabolic process"/>
    <property type="evidence" value="ECO:0007669"/>
    <property type="project" value="TreeGrafter"/>
</dbReference>
<comment type="cofactor">
    <cofactor evidence="4">
        <name>Fe(2+)</name>
        <dbReference type="ChEBI" id="CHEBI:29033"/>
    </cofactor>
    <text evidence="4">Binds 1 Fe(2+) ion per subunit.</text>
</comment>
<keyword evidence="2 4" id="KW-0479">Metal-binding</keyword>
<evidence type="ECO:0000313" key="5">
    <source>
        <dbReference type="EMBL" id="PZO22733.1"/>
    </source>
</evidence>
<dbReference type="EMBL" id="QBMC01000007">
    <property type="protein sequence ID" value="PZO22733.1"/>
    <property type="molecule type" value="Genomic_DNA"/>
</dbReference>
<feature type="binding site" evidence="4">
    <location>
        <position position="297"/>
    </location>
    <ligand>
        <name>Fe cation</name>
        <dbReference type="ChEBI" id="CHEBI:24875"/>
        <note>catalytic</note>
    </ligand>
</feature>
<reference evidence="5 6" key="2">
    <citation type="submission" date="2018-06" db="EMBL/GenBank/DDBJ databases">
        <title>Metagenomic assembly of (sub)arctic Cyanobacteria and their associated microbiome from non-axenic cultures.</title>
        <authorList>
            <person name="Baurain D."/>
        </authorList>
    </citation>
    <scope>NUCLEOTIDE SEQUENCE [LARGE SCALE GENOMIC DNA]</scope>
    <source>
        <strain evidence="5">ULC129bin1</strain>
    </source>
</reference>
<sequence length="485" mass="53269">MTVAAPLKSSIDKSPQPWHKTFEAPAPEFGPVNLEILSGQIPAGLQGAFYQNGTGRLERGSQAAGHWFDGDGAILRVGFADGKATGTYRYVQTEGYKAESAAGKYLYSNYGMRYPGPLWEHVWGLLKGGSVKNSANTSVLALDHKLLALWEAGNPHSLDLETLETIGEASLGWLKKNQSFSAHPLRDPLSGEIYSIGVNALCQLSIYRCDAACNLIKQTMIPLKSVPLVHSFVMAGPYLVFAIAPLKMNALPLLLNQKCYADAIQWDEAGETRLIVVDRESLEVVSEGRAEPWFQWHCGNGCVEPDGSVRLDFARFDDFIAINEVLREVPSGRMESTAYGRLWSLRLDPKAGKVLSNECVLDRDCEFPLVPAAKVGQPWQHTYVLMHRDGVKTGEDWFGAIGRFDYETGELKQVDLGAGNYGSEALHVADTLDPDQGWLLDVVYHSVAERSELWVFDALTMGEPVCRLALPGTVPIGFHGTWQAA</sequence>
<accession>A0A2W4UPD1</accession>
<feature type="binding site" evidence="4">
    <location>
        <position position="183"/>
    </location>
    <ligand>
        <name>Fe cation</name>
        <dbReference type="ChEBI" id="CHEBI:24875"/>
        <note>catalytic</note>
    </ligand>
</feature>
<evidence type="ECO:0000256" key="3">
    <source>
        <dbReference type="ARBA" id="ARBA00023004"/>
    </source>
</evidence>
<feature type="binding site" evidence="4">
    <location>
        <position position="479"/>
    </location>
    <ligand>
        <name>Fe cation</name>
        <dbReference type="ChEBI" id="CHEBI:24875"/>
        <note>catalytic</note>
    </ligand>
</feature>
<protein>
    <submittedName>
        <fullName evidence="5">Uncharacterized protein</fullName>
    </submittedName>
</protein>
<comment type="similarity">
    <text evidence="1">Belongs to the carotenoid oxygenase family.</text>
</comment>
<dbReference type="PANTHER" id="PTHR10543:SF139">
    <property type="entry name" value="DIOXYGENASE"/>
    <property type="match status" value="1"/>
</dbReference>
<dbReference type="Pfam" id="PF03055">
    <property type="entry name" value="RPE65"/>
    <property type="match status" value="1"/>
</dbReference>
<dbReference type="InterPro" id="IPR004294">
    <property type="entry name" value="Carotenoid_Oase"/>
</dbReference>
<dbReference type="AlphaFoldDB" id="A0A2W4UPD1"/>
<organism evidence="5 6">
    <name type="scientific">Leptolyngbya foveolarum</name>
    <dbReference type="NCBI Taxonomy" id="47253"/>
    <lineage>
        <taxon>Bacteria</taxon>
        <taxon>Bacillati</taxon>
        <taxon>Cyanobacteriota</taxon>
        <taxon>Cyanophyceae</taxon>
        <taxon>Leptolyngbyales</taxon>
        <taxon>Leptolyngbyaceae</taxon>
        <taxon>Leptolyngbya group</taxon>
        <taxon>Leptolyngbya</taxon>
    </lineage>
</organism>
<name>A0A2W4UPD1_9CYAN</name>
<evidence type="ECO:0000256" key="2">
    <source>
        <dbReference type="ARBA" id="ARBA00022723"/>
    </source>
</evidence>
<evidence type="ECO:0000313" key="6">
    <source>
        <dbReference type="Proteomes" id="UP000249354"/>
    </source>
</evidence>
<dbReference type="GO" id="GO:0046872">
    <property type="term" value="F:metal ion binding"/>
    <property type="evidence" value="ECO:0007669"/>
    <property type="project" value="UniProtKB-KW"/>
</dbReference>
<evidence type="ECO:0000256" key="1">
    <source>
        <dbReference type="ARBA" id="ARBA00006787"/>
    </source>
</evidence>
<dbReference type="GO" id="GO:0010436">
    <property type="term" value="F:carotenoid dioxygenase activity"/>
    <property type="evidence" value="ECO:0007669"/>
    <property type="project" value="TreeGrafter"/>
</dbReference>
<reference evidence="6" key="1">
    <citation type="submission" date="2018-04" db="EMBL/GenBank/DDBJ databases">
        <authorList>
            <person name="Cornet L."/>
        </authorList>
    </citation>
    <scope>NUCLEOTIDE SEQUENCE [LARGE SCALE GENOMIC DNA]</scope>
</reference>
<gene>
    <name evidence="5" type="ORF">DCF25_02130</name>
</gene>
<feature type="binding site" evidence="4">
    <location>
        <position position="230"/>
    </location>
    <ligand>
        <name>Fe cation</name>
        <dbReference type="ChEBI" id="CHEBI:24875"/>
        <note>catalytic</note>
    </ligand>
</feature>